<feature type="compositionally biased region" description="Acidic residues" evidence="1">
    <location>
        <begin position="59"/>
        <end position="74"/>
    </location>
</feature>
<reference evidence="2 3" key="1">
    <citation type="submission" date="2013-12" db="EMBL/GenBank/DDBJ databases">
        <authorList>
            <person name="Zelazny A."/>
            <person name="Olivier K."/>
            <person name="Holland S."/>
            <person name="Lenaerts A."/>
            <person name="Ordway D."/>
            <person name="DeGroote M.A."/>
            <person name="Parker T."/>
            <person name="Sizemore C."/>
            <person name="Tallon L.J."/>
            <person name="Sadzewicz L.K."/>
            <person name="Sengamalay N."/>
            <person name="Fraser C.M."/>
            <person name="Hine E."/>
            <person name="Shefchek K.A."/>
            <person name="Das S.P."/>
            <person name="Tettelin H."/>
        </authorList>
    </citation>
    <scope>NUCLEOTIDE SEQUENCE [LARGE SCALE GENOMIC DNA]</scope>
    <source>
        <strain evidence="2 3">1948</strain>
    </source>
</reference>
<accession>A0A829QN35</accession>
<dbReference type="Proteomes" id="UP000021210">
    <property type="component" value="Unassembled WGS sequence"/>
</dbReference>
<feature type="region of interest" description="Disordered" evidence="1">
    <location>
        <begin position="52"/>
        <end position="74"/>
    </location>
</feature>
<gene>
    <name evidence="2" type="ORF">I542_4175</name>
</gene>
<name>A0A829QN35_9MYCO</name>
<organism evidence="2 3">
    <name type="scientific">Mycobacteroides abscessus 1948</name>
    <dbReference type="NCBI Taxonomy" id="1299323"/>
    <lineage>
        <taxon>Bacteria</taxon>
        <taxon>Bacillati</taxon>
        <taxon>Actinomycetota</taxon>
        <taxon>Actinomycetes</taxon>
        <taxon>Mycobacteriales</taxon>
        <taxon>Mycobacteriaceae</taxon>
        <taxon>Mycobacteroides</taxon>
        <taxon>Mycobacteroides abscessus</taxon>
    </lineage>
</organism>
<dbReference type="AlphaFoldDB" id="A0A829QN35"/>
<evidence type="ECO:0000256" key="1">
    <source>
        <dbReference type="SAM" id="MobiDB-lite"/>
    </source>
</evidence>
<proteinExistence type="predicted"/>
<evidence type="ECO:0000313" key="3">
    <source>
        <dbReference type="Proteomes" id="UP000021210"/>
    </source>
</evidence>
<comment type="caution">
    <text evidence="2">The sequence shown here is derived from an EMBL/GenBank/DDBJ whole genome shotgun (WGS) entry which is preliminary data.</text>
</comment>
<evidence type="ECO:0000313" key="2">
    <source>
        <dbReference type="EMBL" id="EUA64010.1"/>
    </source>
</evidence>
<sequence length="74" mass="8836">MAPLLTLGMFLFFGLMMYVAYRQRKQPRRRLWRNPYMPSPYLWRGAPDWPDTPRPPWPVDDDGNPIDVDEAAER</sequence>
<dbReference type="EMBL" id="JAOH01000002">
    <property type="protein sequence ID" value="EUA64010.1"/>
    <property type="molecule type" value="Genomic_DNA"/>
</dbReference>
<protein>
    <submittedName>
        <fullName evidence="2">Uncharacterized protein</fullName>
    </submittedName>
</protein>